<evidence type="ECO:0000259" key="5">
    <source>
        <dbReference type="Pfam" id="PF18085"/>
    </source>
</evidence>
<keyword evidence="2" id="KW-0547">Nucleotide-binding</keyword>
<gene>
    <name evidence="6" type="ORF">DF222_08165</name>
</gene>
<reference evidence="7" key="1">
    <citation type="submission" date="2018-04" db="EMBL/GenBank/DDBJ databases">
        <authorList>
            <person name="Liu S."/>
            <person name="Wang Z."/>
            <person name="Li J."/>
        </authorList>
    </citation>
    <scope>NUCLEOTIDE SEQUENCE [LARGE SCALE GENOMIC DNA]</scope>
    <source>
        <strain evidence="7">2189</strain>
    </source>
</reference>
<sequence length="219" mass="23562">MSGTAEIYPDAELNPTKEDIAARYGGIKTLIGTARIVDPAGKVGIEIYFGGEDSSRQRLIQLPVTYRENEIDPEGTLTEMEHNILGKRFVTNALHDPVAVTEIIRTIVQGDDGAAHSDGPAPAFRLQGSGDEPETTVEEAQIAEATRQRAVGTVTVNGEVLSYKLRMTNLPHPFRRGETGYSTSRLHLTATPANAGSDTDSDDDALVIAELVLSDGLFN</sequence>
<proteinExistence type="predicted"/>
<accession>A0A2U1T5I9</accession>
<name>A0A2U1T5I9_9CORY</name>
<comment type="caution">
    <text evidence="6">The sequence shown here is derived from an EMBL/GenBank/DDBJ whole genome shotgun (WGS) entry which is preliminary data.</text>
</comment>
<evidence type="ECO:0000256" key="3">
    <source>
        <dbReference type="ARBA" id="ARBA00022777"/>
    </source>
</evidence>
<feature type="domain" description="Maltokinase N-terminal cap" evidence="5">
    <location>
        <begin position="30"/>
        <end position="96"/>
    </location>
</feature>
<dbReference type="GO" id="GO:0016301">
    <property type="term" value="F:kinase activity"/>
    <property type="evidence" value="ECO:0007669"/>
    <property type="project" value="UniProtKB-KW"/>
</dbReference>
<keyword evidence="7" id="KW-1185">Reference proteome</keyword>
<dbReference type="EMBL" id="QEEZ01000015">
    <property type="protein sequence ID" value="PWC01259.1"/>
    <property type="molecule type" value="Genomic_DNA"/>
</dbReference>
<protein>
    <recommendedName>
        <fullName evidence="5">Maltokinase N-terminal cap domain-containing protein</fullName>
    </recommendedName>
</protein>
<keyword evidence="1" id="KW-0808">Transferase</keyword>
<dbReference type="GO" id="GO:0005524">
    <property type="term" value="F:ATP binding"/>
    <property type="evidence" value="ECO:0007669"/>
    <property type="project" value="UniProtKB-KW"/>
</dbReference>
<keyword evidence="4" id="KW-0067">ATP-binding</keyword>
<dbReference type="AlphaFoldDB" id="A0A2U1T5I9"/>
<dbReference type="Pfam" id="PF18085">
    <property type="entry name" value="Mak_N_cap"/>
    <property type="match status" value="1"/>
</dbReference>
<evidence type="ECO:0000256" key="2">
    <source>
        <dbReference type="ARBA" id="ARBA00022741"/>
    </source>
</evidence>
<evidence type="ECO:0000256" key="1">
    <source>
        <dbReference type="ARBA" id="ARBA00022679"/>
    </source>
</evidence>
<evidence type="ECO:0000313" key="7">
    <source>
        <dbReference type="Proteomes" id="UP000244989"/>
    </source>
</evidence>
<dbReference type="NCBIfam" id="NF047743">
    <property type="entry name" value="CG0192_fam"/>
    <property type="match status" value="1"/>
</dbReference>
<organism evidence="6 7">
    <name type="scientific">Corynebacterium yudongzhengii</name>
    <dbReference type="NCBI Taxonomy" id="2080740"/>
    <lineage>
        <taxon>Bacteria</taxon>
        <taxon>Bacillati</taxon>
        <taxon>Actinomycetota</taxon>
        <taxon>Actinomycetes</taxon>
        <taxon>Mycobacteriales</taxon>
        <taxon>Corynebacteriaceae</taxon>
        <taxon>Corynebacterium</taxon>
    </lineage>
</organism>
<evidence type="ECO:0000256" key="4">
    <source>
        <dbReference type="ARBA" id="ARBA00022840"/>
    </source>
</evidence>
<dbReference type="OrthoDB" id="3787729at2"/>
<dbReference type="KEGG" id="cyz:C3B44_00505"/>
<dbReference type="InterPro" id="IPR040999">
    <property type="entry name" value="Mak_N_cap"/>
</dbReference>
<dbReference type="RefSeq" id="WP_108430640.1">
    <property type="nucleotide sequence ID" value="NZ_CP026947.1"/>
</dbReference>
<dbReference type="Proteomes" id="UP000244989">
    <property type="component" value="Unassembled WGS sequence"/>
</dbReference>
<evidence type="ECO:0000313" key="6">
    <source>
        <dbReference type="EMBL" id="PWC01259.1"/>
    </source>
</evidence>
<keyword evidence="3" id="KW-0418">Kinase</keyword>